<accession>A0AC60PY08</accession>
<name>A0AC60PY08_IXOPE</name>
<dbReference type="EMBL" id="JABSTQ010009747">
    <property type="protein sequence ID" value="KAG0426198.1"/>
    <property type="molecule type" value="Genomic_DNA"/>
</dbReference>
<comment type="caution">
    <text evidence="1">The sequence shown here is derived from an EMBL/GenBank/DDBJ whole genome shotgun (WGS) entry which is preliminary data.</text>
</comment>
<organism evidence="1 2">
    <name type="scientific">Ixodes persulcatus</name>
    <name type="common">Taiga tick</name>
    <dbReference type="NCBI Taxonomy" id="34615"/>
    <lineage>
        <taxon>Eukaryota</taxon>
        <taxon>Metazoa</taxon>
        <taxon>Ecdysozoa</taxon>
        <taxon>Arthropoda</taxon>
        <taxon>Chelicerata</taxon>
        <taxon>Arachnida</taxon>
        <taxon>Acari</taxon>
        <taxon>Parasitiformes</taxon>
        <taxon>Ixodida</taxon>
        <taxon>Ixodoidea</taxon>
        <taxon>Ixodidae</taxon>
        <taxon>Ixodinae</taxon>
        <taxon>Ixodes</taxon>
    </lineage>
</organism>
<dbReference type="Proteomes" id="UP000805193">
    <property type="component" value="Unassembled WGS sequence"/>
</dbReference>
<reference evidence="1 2" key="1">
    <citation type="journal article" date="2020" name="Cell">
        <title>Large-Scale Comparative Analyses of Tick Genomes Elucidate Their Genetic Diversity and Vector Capacities.</title>
        <authorList>
            <consortium name="Tick Genome and Microbiome Consortium (TIGMIC)"/>
            <person name="Jia N."/>
            <person name="Wang J."/>
            <person name="Shi W."/>
            <person name="Du L."/>
            <person name="Sun Y."/>
            <person name="Zhan W."/>
            <person name="Jiang J.F."/>
            <person name="Wang Q."/>
            <person name="Zhang B."/>
            <person name="Ji P."/>
            <person name="Bell-Sakyi L."/>
            <person name="Cui X.M."/>
            <person name="Yuan T.T."/>
            <person name="Jiang B.G."/>
            <person name="Yang W.F."/>
            <person name="Lam T.T."/>
            <person name="Chang Q.C."/>
            <person name="Ding S.J."/>
            <person name="Wang X.J."/>
            <person name="Zhu J.G."/>
            <person name="Ruan X.D."/>
            <person name="Zhao L."/>
            <person name="Wei J.T."/>
            <person name="Ye R.Z."/>
            <person name="Que T.C."/>
            <person name="Du C.H."/>
            <person name="Zhou Y.H."/>
            <person name="Cheng J.X."/>
            <person name="Dai P.F."/>
            <person name="Guo W.B."/>
            <person name="Han X.H."/>
            <person name="Huang E.J."/>
            <person name="Li L.F."/>
            <person name="Wei W."/>
            <person name="Gao Y.C."/>
            <person name="Liu J.Z."/>
            <person name="Shao H.Z."/>
            <person name="Wang X."/>
            <person name="Wang C.C."/>
            <person name="Yang T.C."/>
            <person name="Huo Q.B."/>
            <person name="Li W."/>
            <person name="Chen H.Y."/>
            <person name="Chen S.E."/>
            <person name="Zhou L.G."/>
            <person name="Ni X.B."/>
            <person name="Tian J.H."/>
            <person name="Sheng Y."/>
            <person name="Liu T."/>
            <person name="Pan Y.S."/>
            <person name="Xia L.Y."/>
            <person name="Li J."/>
            <person name="Zhao F."/>
            <person name="Cao W.C."/>
        </authorList>
    </citation>
    <scope>NUCLEOTIDE SEQUENCE [LARGE SCALE GENOMIC DNA]</scope>
    <source>
        <strain evidence="1">Iper-2018</strain>
    </source>
</reference>
<gene>
    <name evidence="1" type="ORF">HPB47_026688</name>
</gene>
<proteinExistence type="predicted"/>
<keyword evidence="2" id="KW-1185">Reference proteome</keyword>
<evidence type="ECO:0000313" key="2">
    <source>
        <dbReference type="Proteomes" id="UP000805193"/>
    </source>
</evidence>
<evidence type="ECO:0000313" key="1">
    <source>
        <dbReference type="EMBL" id="KAG0426198.1"/>
    </source>
</evidence>
<sequence length="198" mass="20670">MRQQRGVIVAGVQSARFINFGPNFTFDEFRATSPGTIKKRPFHESPYPAPHELLGAKTPRSPPPPPPAATRSRRCSRASAAGASARSERIPAAASLGVGAAWPEGAHRGLRAGRGKREGLVCRSPGHGAPGLLAAPLPAAARSATLTPPPLPCLAPPGLPSRTLTPVVSLSLVRGGARPATVHGHGRPQCADARRRRR</sequence>
<protein>
    <submittedName>
        <fullName evidence="1">Uncharacterized protein</fullName>
    </submittedName>
</protein>